<reference evidence="1 2" key="1">
    <citation type="journal article" date="2023" name="Plants (Basel)">
        <title>Bridging the Gap: Combining Genomics and Transcriptomics Approaches to Understand Stylosanthes scabra, an Orphan Legume from the Brazilian Caatinga.</title>
        <authorList>
            <person name="Ferreira-Neto J.R.C."/>
            <person name="da Silva M.D."/>
            <person name="Binneck E."/>
            <person name="de Melo N.F."/>
            <person name="da Silva R.H."/>
            <person name="de Melo A.L.T.M."/>
            <person name="Pandolfi V."/>
            <person name="Bustamante F.O."/>
            <person name="Brasileiro-Vidal A.C."/>
            <person name="Benko-Iseppon A.M."/>
        </authorList>
    </citation>
    <scope>NUCLEOTIDE SEQUENCE [LARGE SCALE GENOMIC DNA]</scope>
    <source>
        <tissue evidence="1">Leaves</tissue>
    </source>
</reference>
<dbReference type="EMBL" id="JASCZI010122055">
    <property type="protein sequence ID" value="MED6163605.1"/>
    <property type="molecule type" value="Genomic_DNA"/>
</dbReference>
<dbReference type="Proteomes" id="UP001341840">
    <property type="component" value="Unassembled WGS sequence"/>
</dbReference>
<organism evidence="1 2">
    <name type="scientific">Stylosanthes scabra</name>
    <dbReference type="NCBI Taxonomy" id="79078"/>
    <lineage>
        <taxon>Eukaryota</taxon>
        <taxon>Viridiplantae</taxon>
        <taxon>Streptophyta</taxon>
        <taxon>Embryophyta</taxon>
        <taxon>Tracheophyta</taxon>
        <taxon>Spermatophyta</taxon>
        <taxon>Magnoliopsida</taxon>
        <taxon>eudicotyledons</taxon>
        <taxon>Gunneridae</taxon>
        <taxon>Pentapetalae</taxon>
        <taxon>rosids</taxon>
        <taxon>fabids</taxon>
        <taxon>Fabales</taxon>
        <taxon>Fabaceae</taxon>
        <taxon>Papilionoideae</taxon>
        <taxon>50 kb inversion clade</taxon>
        <taxon>dalbergioids sensu lato</taxon>
        <taxon>Dalbergieae</taxon>
        <taxon>Pterocarpus clade</taxon>
        <taxon>Stylosanthes</taxon>
    </lineage>
</organism>
<evidence type="ECO:0000313" key="2">
    <source>
        <dbReference type="Proteomes" id="UP001341840"/>
    </source>
</evidence>
<keyword evidence="2" id="KW-1185">Reference proteome</keyword>
<evidence type="ECO:0000313" key="1">
    <source>
        <dbReference type="EMBL" id="MED6163605.1"/>
    </source>
</evidence>
<comment type="caution">
    <text evidence="1">The sequence shown here is derived from an EMBL/GenBank/DDBJ whole genome shotgun (WGS) entry which is preliminary data.</text>
</comment>
<protein>
    <submittedName>
        <fullName evidence="1">Uncharacterized protein</fullName>
    </submittedName>
</protein>
<sequence>MFPSFLINKTSSQIPINHQEHEYFEHDEGLDRFEVHEARVHEPASRFGSALRLPGRSGAESAAFGSSRLNPGSAPVHLVEPVNGLTNPFGQPIN</sequence>
<proteinExistence type="predicted"/>
<gene>
    <name evidence="1" type="ORF">PIB30_081599</name>
</gene>
<name>A0ABU6UQK1_9FABA</name>
<accession>A0ABU6UQK1</accession>